<accession>A0ABV9U8N9</accession>
<evidence type="ECO:0000313" key="2">
    <source>
        <dbReference type="Proteomes" id="UP001595872"/>
    </source>
</evidence>
<name>A0ABV9U8N9_9ACTN</name>
<organism evidence="1 2">
    <name type="scientific">Actinomadura gamaensis</name>
    <dbReference type="NCBI Taxonomy" id="1763541"/>
    <lineage>
        <taxon>Bacteria</taxon>
        <taxon>Bacillati</taxon>
        <taxon>Actinomycetota</taxon>
        <taxon>Actinomycetes</taxon>
        <taxon>Streptosporangiales</taxon>
        <taxon>Thermomonosporaceae</taxon>
        <taxon>Actinomadura</taxon>
    </lineage>
</organism>
<sequence length="46" mass="5124">MAFTADAAAGRWFAVRGKSFFVWAASGLELRDRLIEAGLVPREVKR</sequence>
<gene>
    <name evidence="1" type="ORF">ACFPCY_33555</name>
</gene>
<comment type="caution">
    <text evidence="1">The sequence shown here is derived from an EMBL/GenBank/DDBJ whole genome shotgun (WGS) entry which is preliminary data.</text>
</comment>
<proteinExistence type="predicted"/>
<evidence type="ECO:0000313" key="1">
    <source>
        <dbReference type="EMBL" id="MFC4912268.1"/>
    </source>
</evidence>
<dbReference type="Proteomes" id="UP001595872">
    <property type="component" value="Unassembled WGS sequence"/>
</dbReference>
<dbReference type="EMBL" id="JBHSIT010000011">
    <property type="protein sequence ID" value="MFC4912268.1"/>
    <property type="molecule type" value="Genomic_DNA"/>
</dbReference>
<keyword evidence="2" id="KW-1185">Reference proteome</keyword>
<reference evidence="2" key="1">
    <citation type="journal article" date="2019" name="Int. J. Syst. Evol. Microbiol.">
        <title>The Global Catalogue of Microorganisms (GCM) 10K type strain sequencing project: providing services to taxonomists for standard genome sequencing and annotation.</title>
        <authorList>
            <consortium name="The Broad Institute Genomics Platform"/>
            <consortium name="The Broad Institute Genome Sequencing Center for Infectious Disease"/>
            <person name="Wu L."/>
            <person name="Ma J."/>
        </authorList>
    </citation>
    <scope>NUCLEOTIDE SEQUENCE [LARGE SCALE GENOMIC DNA]</scope>
    <source>
        <strain evidence="2">KLKA75</strain>
    </source>
</reference>
<protein>
    <submittedName>
        <fullName evidence="1">Uncharacterized protein</fullName>
    </submittedName>
</protein>